<organism evidence="5 6">
    <name type="scientific">Bartonella raoultii</name>
    <dbReference type="NCBI Taxonomy" id="1457020"/>
    <lineage>
        <taxon>Bacteria</taxon>
        <taxon>Pseudomonadati</taxon>
        <taxon>Pseudomonadota</taxon>
        <taxon>Alphaproteobacteria</taxon>
        <taxon>Hyphomicrobiales</taxon>
        <taxon>Bartonellaceae</taxon>
        <taxon>Bartonella</taxon>
    </lineage>
</organism>
<keyword evidence="2 4" id="KW-0472">Membrane</keyword>
<dbReference type="PANTHER" id="PTHR30203">
    <property type="entry name" value="OUTER MEMBRANE CATION EFFLUX PROTEIN"/>
    <property type="match status" value="1"/>
</dbReference>
<dbReference type="Pfam" id="PF02321">
    <property type="entry name" value="OEP"/>
    <property type="match status" value="2"/>
</dbReference>
<gene>
    <name evidence="5" type="ORF">K3248_04695</name>
</gene>
<keyword evidence="2" id="KW-1134">Transmembrane beta strand</keyword>
<evidence type="ECO:0000256" key="1">
    <source>
        <dbReference type="ARBA" id="ARBA00007613"/>
    </source>
</evidence>
<keyword evidence="6" id="KW-1185">Reference proteome</keyword>
<evidence type="ECO:0000313" key="6">
    <source>
        <dbReference type="Proteomes" id="UP000746918"/>
    </source>
</evidence>
<evidence type="ECO:0000256" key="4">
    <source>
        <dbReference type="SAM" id="Phobius"/>
    </source>
</evidence>
<dbReference type="EMBL" id="JAIFRO010000004">
    <property type="protein sequence ID" value="MBX4335884.1"/>
    <property type="molecule type" value="Genomic_DNA"/>
</dbReference>
<dbReference type="InterPro" id="IPR010131">
    <property type="entry name" value="MdtP/NodT-like"/>
</dbReference>
<dbReference type="Proteomes" id="UP000746918">
    <property type="component" value="Unassembled WGS sequence"/>
</dbReference>
<keyword evidence="3" id="KW-0175">Coiled coil</keyword>
<sequence length="499" mass="55534">MQIRNRGWIAYKKLFYSIFVCFLMLSGCMVGPNYQKTFFRVPKKWGQQSTQTSGHPIALAGWWRHFNDPVLDALMNYAISGNNNVAIAKARIREARASLGQAVGTLLPSMSSGISGTRNGSPSSDETFVKQYTTQYRSSFDASWEVDFFGGHKRGVEAARYGLEAAVEDMRAIMVTLLGDVATNYVQLRGWQQKLLIVRKIALSQRKTYQLMRTKLTAGDASALDVSNAQAQLANTEADIAQMEVNLAMSIHRLSVLIGRVPTALQDLLQKDAKHAKIPQPKWPIPAGIPADILLTRPDLRRAERQYAQATARIGQREADRYPSLTLTGSISTAEEAISQLWKSSTIGWSLGPSIRFPFFNGGQIVASIEVARAQRDQAFITYRAAVLTALEEVENALLRLTKEHQRLEKLIVANRASLHSLQLSRDLFENGNTSFLELLNANRSYYSAQMALKDSRISLVTQYIALMKALGGGWDGVVDASRPEIVDVAHRSRIRVKQ</sequence>
<dbReference type="Gene3D" id="1.20.1600.10">
    <property type="entry name" value="Outer membrane efflux proteins (OEP)"/>
    <property type="match status" value="1"/>
</dbReference>
<protein>
    <submittedName>
        <fullName evidence="5">Efflux transporter outer membrane subunit</fullName>
    </submittedName>
</protein>
<comment type="similarity">
    <text evidence="1 2">Belongs to the outer membrane factor (OMF) (TC 1.B.17) family.</text>
</comment>
<feature type="coiled-coil region" evidence="3">
    <location>
        <begin position="384"/>
        <end position="411"/>
    </location>
</feature>
<dbReference type="PANTHER" id="PTHR30203:SF31">
    <property type="entry name" value="RND EFFLUX SYSTEM, OUTER MEMBRANE LIPOPROTEIN, NODT"/>
    <property type="match status" value="1"/>
</dbReference>
<proteinExistence type="inferred from homology"/>
<dbReference type="Gene3D" id="2.20.200.10">
    <property type="entry name" value="Outer membrane efflux proteins (OEP)"/>
    <property type="match status" value="1"/>
</dbReference>
<evidence type="ECO:0000256" key="3">
    <source>
        <dbReference type="SAM" id="Coils"/>
    </source>
</evidence>
<dbReference type="InterPro" id="IPR003423">
    <property type="entry name" value="OMP_efflux"/>
</dbReference>
<dbReference type="RefSeq" id="WP_220717245.1">
    <property type="nucleotide sequence ID" value="NZ_JAIFRO010000004.1"/>
</dbReference>
<evidence type="ECO:0000256" key="2">
    <source>
        <dbReference type="RuleBase" id="RU362097"/>
    </source>
</evidence>
<comment type="subcellular location">
    <subcellularLocation>
        <location evidence="2">Cell membrane</location>
        <topology evidence="2">Lipid-anchor</topology>
    </subcellularLocation>
</comment>
<dbReference type="PROSITE" id="PS51257">
    <property type="entry name" value="PROKAR_LIPOPROTEIN"/>
    <property type="match status" value="1"/>
</dbReference>
<dbReference type="SUPFAM" id="SSF56954">
    <property type="entry name" value="Outer membrane efflux proteins (OEP)"/>
    <property type="match status" value="1"/>
</dbReference>
<dbReference type="NCBIfam" id="TIGR01845">
    <property type="entry name" value="outer_NodT"/>
    <property type="match status" value="1"/>
</dbReference>
<name>A0ABS7I4X8_9HYPH</name>
<evidence type="ECO:0000313" key="5">
    <source>
        <dbReference type="EMBL" id="MBX4335884.1"/>
    </source>
</evidence>
<comment type="caution">
    <text evidence="5">The sequence shown here is derived from an EMBL/GenBank/DDBJ whole genome shotgun (WGS) entry which is preliminary data.</text>
</comment>
<keyword evidence="2" id="KW-0449">Lipoprotein</keyword>
<feature type="transmembrane region" description="Helical" evidence="4">
    <location>
        <begin position="14"/>
        <end position="34"/>
    </location>
</feature>
<accession>A0ABS7I4X8</accession>
<reference evidence="5 6" key="1">
    <citation type="submission" date="2021-08" db="EMBL/GenBank/DDBJ databases">
        <title>Bartonella raoulti 094 sp. nov.</title>
        <authorList>
            <person name="Zgheib R."/>
            <person name="Hammoud A."/>
        </authorList>
    </citation>
    <scope>NUCLEOTIDE SEQUENCE [LARGE SCALE GENOMIC DNA]</scope>
    <source>
        <strain evidence="5 6">094</strain>
    </source>
</reference>
<keyword evidence="4" id="KW-1133">Transmembrane helix</keyword>
<keyword evidence="2 4" id="KW-0812">Transmembrane</keyword>
<keyword evidence="2" id="KW-0564">Palmitate</keyword>